<dbReference type="GO" id="GO:0031514">
    <property type="term" value="C:motile cilium"/>
    <property type="evidence" value="ECO:0007669"/>
    <property type="project" value="TreeGrafter"/>
</dbReference>
<name>H2YPZ9_CIOSA</name>
<protein>
    <recommendedName>
        <fullName evidence="6">C2 domain-containing protein</fullName>
    </recommendedName>
</protein>
<dbReference type="GO" id="GO:0003341">
    <property type="term" value="P:cilium movement"/>
    <property type="evidence" value="ECO:0007669"/>
    <property type="project" value="TreeGrafter"/>
</dbReference>
<dbReference type="GO" id="GO:0070062">
    <property type="term" value="C:extracellular exosome"/>
    <property type="evidence" value="ECO:0007669"/>
    <property type="project" value="TreeGrafter"/>
</dbReference>
<keyword evidence="1" id="KW-0677">Repeat</keyword>
<evidence type="ECO:0000256" key="3">
    <source>
        <dbReference type="SAM" id="MobiDB-lite"/>
    </source>
</evidence>
<dbReference type="eggNOG" id="ENOG502QSJ2">
    <property type="taxonomic scope" value="Eukaryota"/>
</dbReference>
<keyword evidence="2" id="KW-0802">TPR repeat</keyword>
<evidence type="ECO:0008006" key="6">
    <source>
        <dbReference type="Google" id="ProtNLM"/>
    </source>
</evidence>
<accession>H2YPZ9</accession>
<dbReference type="Proteomes" id="UP000007875">
    <property type="component" value="Unassembled WGS sequence"/>
</dbReference>
<sequence length="578" mass="63185">MTETENSRGAESIHVTVLRARRLKGVKGDVLTSYAKVEFDGKSLGDSAKVDCTADVHAEYNFTTSFDCSFTDGHYSLDDVASKPLLLTITEVLPKEKKQKEEKSAVLGQCTIDLLPLLLQPDAQITSTLTLHPVPGSPLETSPSDLGKPEVDVKIHVNEPLLVGEQLTQSNLFTVRVASAYSLPDSWSSGSHFNYIVGLPVPVTSDKQATVIFQNGALRSAADKEVSKRPAKWHSVPNAVNAAQFIPNSPKERVTHEEEKGDFAGKEFSSFRNEAETDKNRITWDVEKRCYLDPDAKAEFQNKISQSRYWPVEIMRNVPSQSKVPPAQGSKKEKNAPSEDDGHISFHGVAYVDLAPLLYPGVCSVAGAFAIHPFSESELKEKTKRTSAVAEDVARAQSSTSRGTGSSPVLKGKGAAKEGSTGLSKKGSAVKHAESTVEVDASQHANTEGLAYTESRTYIYLEFTLARPFVPRREAEELAAMVREYIPPRPSFKRAVGGASKAVEDYQTQLASVASMVLDEFREMFGEDLAKESLDLATSRLEAEQAYKYALKIGFDDENVLDEIHSVQKSVGFGNPSY</sequence>
<dbReference type="STRING" id="51511.ENSCSAVP00000007407"/>
<reference evidence="4" key="3">
    <citation type="submission" date="2025-09" db="UniProtKB">
        <authorList>
            <consortium name="Ensembl"/>
        </authorList>
    </citation>
    <scope>IDENTIFICATION</scope>
</reference>
<keyword evidence="5" id="KW-1185">Reference proteome</keyword>
<dbReference type="GO" id="GO:0060271">
    <property type="term" value="P:cilium assembly"/>
    <property type="evidence" value="ECO:0007669"/>
    <property type="project" value="TreeGrafter"/>
</dbReference>
<proteinExistence type="predicted"/>
<feature type="region of interest" description="Disordered" evidence="3">
    <location>
        <begin position="320"/>
        <end position="342"/>
    </location>
</feature>
<organism evidence="4 5">
    <name type="scientific">Ciona savignyi</name>
    <name type="common">Pacific transparent sea squirt</name>
    <dbReference type="NCBI Taxonomy" id="51511"/>
    <lineage>
        <taxon>Eukaryota</taxon>
        <taxon>Metazoa</taxon>
        <taxon>Chordata</taxon>
        <taxon>Tunicata</taxon>
        <taxon>Ascidiacea</taxon>
        <taxon>Phlebobranchia</taxon>
        <taxon>Cionidae</taxon>
        <taxon>Ciona</taxon>
    </lineage>
</organism>
<dbReference type="InterPro" id="IPR052628">
    <property type="entry name" value="CFAP70"/>
</dbReference>
<feature type="region of interest" description="Disordered" evidence="3">
    <location>
        <begin position="380"/>
        <end position="429"/>
    </location>
</feature>
<dbReference type="HOGENOM" id="CLU_009208_1_0_1"/>
<dbReference type="GeneTree" id="ENSGT00390000013319"/>
<evidence type="ECO:0000256" key="2">
    <source>
        <dbReference type="ARBA" id="ARBA00022803"/>
    </source>
</evidence>
<evidence type="ECO:0000313" key="5">
    <source>
        <dbReference type="Proteomes" id="UP000007875"/>
    </source>
</evidence>
<feature type="compositionally biased region" description="Polar residues" evidence="3">
    <location>
        <begin position="396"/>
        <end position="407"/>
    </location>
</feature>
<dbReference type="AlphaFoldDB" id="H2YPZ9"/>
<dbReference type="PANTHER" id="PTHR44314">
    <property type="entry name" value="CILIA- AND FLAGELLA-ASSOCIATED PROTEIN 70"/>
    <property type="match status" value="1"/>
</dbReference>
<dbReference type="InParanoid" id="H2YPZ9"/>
<reference evidence="5" key="1">
    <citation type="submission" date="2003-08" db="EMBL/GenBank/DDBJ databases">
        <authorList>
            <person name="Birren B."/>
            <person name="Nusbaum C."/>
            <person name="Abebe A."/>
            <person name="Abouelleil A."/>
            <person name="Adekoya E."/>
            <person name="Ait-zahra M."/>
            <person name="Allen N."/>
            <person name="Allen T."/>
            <person name="An P."/>
            <person name="Anderson M."/>
            <person name="Anderson S."/>
            <person name="Arachchi H."/>
            <person name="Armbruster J."/>
            <person name="Bachantsang P."/>
            <person name="Baldwin J."/>
            <person name="Barry A."/>
            <person name="Bayul T."/>
            <person name="Blitshsteyn B."/>
            <person name="Bloom T."/>
            <person name="Blye J."/>
            <person name="Boguslavskiy L."/>
            <person name="Borowsky M."/>
            <person name="Boukhgalter B."/>
            <person name="Brunache A."/>
            <person name="Butler J."/>
            <person name="Calixte N."/>
            <person name="Calvo S."/>
            <person name="Camarata J."/>
            <person name="Campo K."/>
            <person name="Chang J."/>
            <person name="Cheshatsang Y."/>
            <person name="Citroen M."/>
            <person name="Collymore A."/>
            <person name="Considine T."/>
            <person name="Cook A."/>
            <person name="Cooke P."/>
            <person name="Corum B."/>
            <person name="Cuomo C."/>
            <person name="David R."/>
            <person name="Dawoe T."/>
            <person name="Degray S."/>
            <person name="Dodge S."/>
            <person name="Dooley K."/>
            <person name="Dorje P."/>
            <person name="Dorjee K."/>
            <person name="Dorris L."/>
            <person name="Duffey N."/>
            <person name="Dupes A."/>
            <person name="Elkins T."/>
            <person name="Engels R."/>
            <person name="Erickson J."/>
            <person name="Farina A."/>
            <person name="Faro S."/>
            <person name="Ferreira P."/>
            <person name="Fischer H."/>
            <person name="Fitzgerald M."/>
            <person name="Foley K."/>
            <person name="Gage D."/>
            <person name="Galagan J."/>
            <person name="Gearin G."/>
            <person name="Gnerre S."/>
            <person name="Gnirke A."/>
            <person name="Goyette A."/>
            <person name="Graham J."/>
            <person name="Grandbois E."/>
            <person name="Gyaltsen K."/>
            <person name="Hafez N."/>
            <person name="Hagopian D."/>
            <person name="Hagos B."/>
            <person name="Hall J."/>
            <person name="Hatcher B."/>
            <person name="Heller A."/>
            <person name="Higgins H."/>
            <person name="Honan T."/>
            <person name="Horn A."/>
            <person name="Houde N."/>
            <person name="Hughes L."/>
            <person name="Hulme W."/>
            <person name="Husby E."/>
            <person name="Iliev I."/>
            <person name="Jaffe D."/>
            <person name="Jones C."/>
            <person name="Kamal M."/>
            <person name="Kamat A."/>
            <person name="Kamvysselis M."/>
            <person name="Karlsson E."/>
            <person name="Kells C."/>
            <person name="Kieu A."/>
            <person name="Kisner P."/>
            <person name="Kodira C."/>
            <person name="Kulbokas E."/>
            <person name="Labutti K."/>
            <person name="Lama D."/>
            <person name="Landers T."/>
            <person name="Leger J."/>
            <person name="Levine S."/>
            <person name="Lewis D."/>
            <person name="Lewis T."/>
            <person name="Lindblad-toh K."/>
            <person name="Liu X."/>
            <person name="Lokyitsang T."/>
            <person name="Lokyitsang Y."/>
            <person name="Lucien O."/>
            <person name="Lui A."/>
            <person name="Ma L.J."/>
            <person name="Mabbitt R."/>
            <person name="Macdonald J."/>
            <person name="Maclean C."/>
            <person name="Major J."/>
            <person name="Manning J."/>
            <person name="Marabella R."/>
            <person name="Maru K."/>
            <person name="Matthews C."/>
            <person name="Mauceli E."/>
            <person name="Mccarthy M."/>
            <person name="Mcdonough S."/>
            <person name="Mcghee T."/>
            <person name="Meldrim J."/>
            <person name="Meneus L."/>
            <person name="Mesirov J."/>
            <person name="Mihalev A."/>
            <person name="Mihova T."/>
            <person name="Mikkelsen T."/>
            <person name="Mlenga V."/>
            <person name="Moru K."/>
            <person name="Mozes J."/>
            <person name="Mulrain L."/>
            <person name="Munson G."/>
            <person name="Naylor J."/>
            <person name="Newes C."/>
            <person name="Nguyen C."/>
            <person name="Nguyen N."/>
            <person name="Nguyen T."/>
            <person name="Nicol R."/>
            <person name="Nielsen C."/>
            <person name="Nizzari M."/>
            <person name="Norbu C."/>
            <person name="Norbu N."/>
            <person name="O'donnell P."/>
            <person name="Okoawo O."/>
            <person name="O'leary S."/>
            <person name="Omotosho B."/>
            <person name="O'neill K."/>
            <person name="Osman S."/>
            <person name="Parker S."/>
            <person name="Perrin D."/>
            <person name="Phunkhang P."/>
            <person name="Piqani B."/>
            <person name="Purcell S."/>
            <person name="Rachupka T."/>
            <person name="Ramasamy U."/>
            <person name="Rameau R."/>
            <person name="Ray V."/>
            <person name="Raymond C."/>
            <person name="Retta R."/>
            <person name="Richardson S."/>
            <person name="Rise C."/>
            <person name="Rodriguez J."/>
            <person name="Rogers J."/>
            <person name="Rogov P."/>
            <person name="Rutman M."/>
            <person name="Schupbach R."/>
            <person name="Seaman C."/>
            <person name="Settipalli S."/>
            <person name="Sharpe T."/>
            <person name="Sheridan J."/>
            <person name="Sherpa N."/>
            <person name="Shi J."/>
            <person name="Smirnov S."/>
            <person name="Smith C."/>
            <person name="Sougnez C."/>
            <person name="Spencer B."/>
            <person name="Stalker J."/>
            <person name="Stange-thomann N."/>
            <person name="Stavropoulos S."/>
            <person name="Stetson K."/>
            <person name="Stone C."/>
            <person name="Stone S."/>
            <person name="Stubbs M."/>
            <person name="Talamas J."/>
            <person name="Tchuinga P."/>
            <person name="Tenzing P."/>
            <person name="Tesfaye S."/>
            <person name="Theodore J."/>
            <person name="Thoulutsang Y."/>
            <person name="Topham K."/>
            <person name="Towey S."/>
            <person name="Tsamla T."/>
            <person name="Tsomo N."/>
            <person name="Vallee D."/>
            <person name="Vassiliev H."/>
            <person name="Venkataraman V."/>
            <person name="Vinson J."/>
            <person name="Vo A."/>
            <person name="Wade C."/>
            <person name="Wang S."/>
            <person name="Wangchuk T."/>
            <person name="Wangdi T."/>
            <person name="Whittaker C."/>
            <person name="Wilkinson J."/>
            <person name="Wu Y."/>
            <person name="Wyman D."/>
            <person name="Yadav S."/>
            <person name="Yang S."/>
            <person name="Yang X."/>
            <person name="Yeager S."/>
            <person name="Yee E."/>
            <person name="Young G."/>
            <person name="Zainoun J."/>
            <person name="Zembeck L."/>
            <person name="Zimmer A."/>
            <person name="Zody M."/>
            <person name="Lander E."/>
        </authorList>
    </citation>
    <scope>NUCLEOTIDE SEQUENCE [LARGE SCALE GENOMIC DNA]</scope>
</reference>
<dbReference type="PANTHER" id="PTHR44314:SF1">
    <property type="entry name" value="CILIA- AND FLAGELLA-ASSOCIATED PROTEIN 70"/>
    <property type="match status" value="1"/>
</dbReference>
<reference evidence="4" key="2">
    <citation type="submission" date="2025-08" db="UniProtKB">
        <authorList>
            <consortium name="Ensembl"/>
        </authorList>
    </citation>
    <scope>IDENTIFICATION</scope>
</reference>
<dbReference type="OMA" id="MSDYHMQ"/>
<dbReference type="Ensembl" id="ENSCSAVT00000007504.1">
    <property type="protein sequence ID" value="ENSCSAVP00000007407.1"/>
    <property type="gene ID" value="ENSCSAVG00000004427.1"/>
</dbReference>
<evidence type="ECO:0000256" key="1">
    <source>
        <dbReference type="ARBA" id="ARBA00022737"/>
    </source>
</evidence>
<evidence type="ECO:0000313" key="4">
    <source>
        <dbReference type="Ensembl" id="ENSCSAVP00000007407.1"/>
    </source>
</evidence>
<feature type="compositionally biased region" description="Basic and acidic residues" evidence="3">
    <location>
        <begin position="330"/>
        <end position="342"/>
    </location>
</feature>